<keyword evidence="2" id="KW-0808">Transferase</keyword>
<proteinExistence type="predicted"/>
<sequence length="248" mass="26896">MAVNLIIPMAGRGSRFSKAGVSVPKPLVELAGRPFFWWATESVRRSTAVAEMVFVVLREHVAAFQIDARVLNLYPSARIIAIDEVTSGAAETGVIGARSIVNDLPVAINDCDHAFNAPFLDEAVAALARGAAGALVGFRASEPCYSYVRMDEGGRVAGTVEKVVASPFAIAGCYLFRDAETYCRLFDAYRLQCPYDELFISGMFNALIAAGDTVDFWELPIHLSFGTPDELDKVRARDPLAALGWAER</sequence>
<evidence type="ECO:0000259" key="1">
    <source>
        <dbReference type="Pfam" id="PF00483"/>
    </source>
</evidence>
<evidence type="ECO:0000313" key="2">
    <source>
        <dbReference type="EMBL" id="BBF93850.1"/>
    </source>
</evidence>
<name>A0A348G2R7_9HYPH</name>
<dbReference type="InterPro" id="IPR005835">
    <property type="entry name" value="NTP_transferase_dom"/>
</dbReference>
<dbReference type="InterPro" id="IPR029044">
    <property type="entry name" value="Nucleotide-diphossugar_trans"/>
</dbReference>
<feature type="domain" description="Nucleotidyl transferase" evidence="1">
    <location>
        <begin position="7"/>
        <end position="179"/>
    </location>
</feature>
<dbReference type="EMBL" id="AP018907">
    <property type="protein sequence ID" value="BBF93850.1"/>
    <property type="molecule type" value="Genomic_DNA"/>
</dbReference>
<dbReference type="OrthoDB" id="9788272at2"/>
<evidence type="ECO:0000313" key="3">
    <source>
        <dbReference type="Proteomes" id="UP000266934"/>
    </source>
</evidence>
<dbReference type="KEGG" id="blag:BLTE_25350"/>
<accession>A0A348G2R7</accession>
<dbReference type="GO" id="GO:0016740">
    <property type="term" value="F:transferase activity"/>
    <property type="evidence" value="ECO:0007669"/>
    <property type="project" value="UniProtKB-KW"/>
</dbReference>
<dbReference type="SUPFAM" id="SSF53448">
    <property type="entry name" value="Nucleotide-diphospho-sugar transferases"/>
    <property type="match status" value="1"/>
</dbReference>
<keyword evidence="3" id="KW-1185">Reference proteome</keyword>
<dbReference type="Gene3D" id="3.90.550.10">
    <property type="entry name" value="Spore Coat Polysaccharide Biosynthesis Protein SpsA, Chain A"/>
    <property type="match status" value="1"/>
</dbReference>
<dbReference type="Pfam" id="PF00483">
    <property type="entry name" value="NTP_transferase"/>
    <property type="match status" value="1"/>
</dbReference>
<dbReference type="AlphaFoldDB" id="A0A348G2R7"/>
<gene>
    <name evidence="2" type="ORF">BLTE_25350</name>
</gene>
<dbReference type="RefSeq" id="WP_126401037.1">
    <property type="nucleotide sequence ID" value="NZ_AP018907.1"/>
</dbReference>
<dbReference type="Proteomes" id="UP000266934">
    <property type="component" value="Chromosome"/>
</dbReference>
<protein>
    <submittedName>
        <fullName evidence="2">Glycosyl transferase family 2</fullName>
    </submittedName>
</protein>
<organism evidence="2 3">
    <name type="scientific">Blastochloris tepida</name>
    <dbReference type="NCBI Taxonomy" id="2233851"/>
    <lineage>
        <taxon>Bacteria</taxon>
        <taxon>Pseudomonadati</taxon>
        <taxon>Pseudomonadota</taxon>
        <taxon>Alphaproteobacteria</taxon>
        <taxon>Hyphomicrobiales</taxon>
        <taxon>Blastochloridaceae</taxon>
        <taxon>Blastochloris</taxon>
    </lineage>
</organism>
<reference evidence="2 3" key="1">
    <citation type="submission" date="2018-08" db="EMBL/GenBank/DDBJ databases">
        <title>Complete genome sequencing of Blastochloris tepida GI.</title>
        <authorList>
            <person name="Tsukatani Y."/>
            <person name="Mori H."/>
        </authorList>
    </citation>
    <scope>NUCLEOTIDE SEQUENCE [LARGE SCALE GENOMIC DNA]</scope>
    <source>
        <strain evidence="2 3">GI</strain>
    </source>
</reference>